<dbReference type="InParanoid" id="Q0V372"/>
<dbReference type="GeneID" id="5969025"/>
<protein>
    <submittedName>
        <fullName evidence="1">Uncharacterized protein</fullName>
    </submittedName>
</protein>
<dbReference type="Proteomes" id="UP000001055">
    <property type="component" value="Unassembled WGS sequence"/>
</dbReference>
<accession>Q0V372</accession>
<dbReference type="RefSeq" id="XP_001792180.1">
    <property type="nucleotide sequence ID" value="XM_001792128.1"/>
</dbReference>
<dbReference type="KEGG" id="pno:SNOG_01542"/>
<name>Q0V372_PHANO</name>
<evidence type="ECO:0000313" key="1">
    <source>
        <dbReference type="EMBL" id="EAT91191.1"/>
    </source>
</evidence>
<reference evidence="2" key="1">
    <citation type="journal article" date="2007" name="Plant Cell">
        <title>Dothideomycete-plant interactions illuminated by genome sequencing and EST analysis of the wheat pathogen Stagonospora nodorum.</title>
        <authorList>
            <person name="Hane J.K."/>
            <person name="Lowe R.G."/>
            <person name="Solomon P.S."/>
            <person name="Tan K.C."/>
            <person name="Schoch C.L."/>
            <person name="Spatafora J.W."/>
            <person name="Crous P.W."/>
            <person name="Kodira C."/>
            <person name="Birren B.W."/>
            <person name="Galagan J.E."/>
            <person name="Torriani S.F."/>
            <person name="McDonald B.A."/>
            <person name="Oliver R.P."/>
        </authorList>
    </citation>
    <scope>NUCLEOTIDE SEQUENCE [LARGE SCALE GENOMIC DNA]</scope>
    <source>
        <strain evidence="2">SN15 / ATCC MYA-4574 / FGSC 10173</strain>
    </source>
</reference>
<evidence type="ECO:0000313" key="2">
    <source>
        <dbReference type="Proteomes" id="UP000001055"/>
    </source>
</evidence>
<sequence>MTPQGTVVDLHRGYVVSVNFLFQKERYCP</sequence>
<organism evidence="1 2">
    <name type="scientific">Phaeosphaeria nodorum (strain SN15 / ATCC MYA-4574 / FGSC 10173)</name>
    <name type="common">Glume blotch fungus</name>
    <name type="synonym">Parastagonospora nodorum</name>
    <dbReference type="NCBI Taxonomy" id="321614"/>
    <lineage>
        <taxon>Eukaryota</taxon>
        <taxon>Fungi</taxon>
        <taxon>Dikarya</taxon>
        <taxon>Ascomycota</taxon>
        <taxon>Pezizomycotina</taxon>
        <taxon>Dothideomycetes</taxon>
        <taxon>Pleosporomycetidae</taxon>
        <taxon>Pleosporales</taxon>
        <taxon>Pleosporineae</taxon>
        <taxon>Phaeosphaeriaceae</taxon>
        <taxon>Parastagonospora</taxon>
    </lineage>
</organism>
<dbReference type="AlphaFoldDB" id="Q0V372"/>
<dbReference type="EMBL" id="CH445326">
    <property type="protein sequence ID" value="EAT91191.1"/>
    <property type="molecule type" value="Genomic_DNA"/>
</dbReference>
<proteinExistence type="predicted"/>
<gene>
    <name evidence="1" type="ORF">SNOG_01542</name>
</gene>